<dbReference type="SMART" id="SM00304">
    <property type="entry name" value="HAMP"/>
    <property type="match status" value="1"/>
</dbReference>
<dbReference type="InterPro" id="IPR051310">
    <property type="entry name" value="MCP_chemotaxis"/>
</dbReference>
<dbReference type="PROSITE" id="PS50885">
    <property type="entry name" value="HAMP"/>
    <property type="match status" value="1"/>
</dbReference>
<dbReference type="RefSeq" id="WP_133156770.1">
    <property type="nucleotide sequence ID" value="NZ_CP037867.1"/>
</dbReference>
<feature type="region of interest" description="Disordered" evidence="12">
    <location>
        <begin position="520"/>
        <end position="580"/>
    </location>
</feature>
<dbReference type="FunFam" id="1.10.287.950:FF:000001">
    <property type="entry name" value="Methyl-accepting chemotaxis sensory transducer"/>
    <property type="match status" value="1"/>
</dbReference>
<evidence type="ECO:0000256" key="3">
    <source>
        <dbReference type="ARBA" id="ARBA00022481"/>
    </source>
</evidence>
<evidence type="ECO:0000256" key="7">
    <source>
        <dbReference type="ARBA" id="ARBA00022989"/>
    </source>
</evidence>
<organism evidence="16 17">
    <name type="scientific">Hydrogenophaga pseudoflava</name>
    <name type="common">Pseudomonas carboxydoflava</name>
    <dbReference type="NCBI Taxonomy" id="47421"/>
    <lineage>
        <taxon>Bacteria</taxon>
        <taxon>Pseudomonadati</taxon>
        <taxon>Pseudomonadota</taxon>
        <taxon>Betaproteobacteria</taxon>
        <taxon>Burkholderiales</taxon>
        <taxon>Comamonadaceae</taxon>
        <taxon>Hydrogenophaga</taxon>
    </lineage>
</organism>
<dbReference type="Pfam" id="PF00015">
    <property type="entry name" value="MCPsignal"/>
    <property type="match status" value="1"/>
</dbReference>
<evidence type="ECO:0000256" key="1">
    <source>
        <dbReference type="ARBA" id="ARBA00004429"/>
    </source>
</evidence>
<evidence type="ECO:0000256" key="8">
    <source>
        <dbReference type="ARBA" id="ARBA00023136"/>
    </source>
</evidence>
<keyword evidence="6 13" id="KW-0812">Transmembrane</keyword>
<comment type="similarity">
    <text evidence="10">Belongs to the methyl-accepting chemotaxis (MCP) protein family.</text>
</comment>
<evidence type="ECO:0000313" key="16">
    <source>
        <dbReference type="EMBL" id="QBM28469.1"/>
    </source>
</evidence>
<evidence type="ECO:0000256" key="6">
    <source>
        <dbReference type="ARBA" id="ARBA00022692"/>
    </source>
</evidence>
<dbReference type="SUPFAM" id="SSF58104">
    <property type="entry name" value="Methyl-accepting chemotaxis protein (MCP) signaling domain"/>
    <property type="match status" value="1"/>
</dbReference>
<evidence type="ECO:0000256" key="11">
    <source>
        <dbReference type="PROSITE-ProRule" id="PRU00284"/>
    </source>
</evidence>
<dbReference type="PROSITE" id="PS50111">
    <property type="entry name" value="CHEMOTAXIS_TRANSDUC_2"/>
    <property type="match status" value="1"/>
</dbReference>
<dbReference type="CDD" id="cd11386">
    <property type="entry name" value="MCP_signal"/>
    <property type="match status" value="1"/>
</dbReference>
<proteinExistence type="inferred from homology"/>
<comment type="subcellular location">
    <subcellularLocation>
        <location evidence="1">Cell inner membrane</location>
        <topology evidence="1">Multi-pass membrane protein</topology>
    </subcellularLocation>
</comment>
<evidence type="ECO:0000256" key="4">
    <source>
        <dbReference type="ARBA" id="ARBA00022500"/>
    </source>
</evidence>
<keyword evidence="8 13" id="KW-0472">Membrane</keyword>
<evidence type="ECO:0000256" key="13">
    <source>
        <dbReference type="SAM" id="Phobius"/>
    </source>
</evidence>
<feature type="transmembrane region" description="Helical" evidence="13">
    <location>
        <begin position="190"/>
        <end position="211"/>
    </location>
</feature>
<dbReference type="GO" id="GO:0004888">
    <property type="term" value="F:transmembrane signaling receptor activity"/>
    <property type="evidence" value="ECO:0007669"/>
    <property type="project" value="InterPro"/>
</dbReference>
<dbReference type="InterPro" id="IPR003122">
    <property type="entry name" value="Tar_rcpt_lig-bd"/>
</dbReference>
<evidence type="ECO:0000256" key="5">
    <source>
        <dbReference type="ARBA" id="ARBA00022519"/>
    </source>
</evidence>
<reference evidence="16 17" key="1">
    <citation type="submission" date="2019-03" db="EMBL/GenBank/DDBJ databases">
        <authorList>
            <person name="Sebastian G."/>
            <person name="Baumann P."/>
            <person name="Ruckert C."/>
            <person name="Kalinowski J."/>
            <person name="Nebel B."/>
            <person name="Takors R."/>
            <person name="Blombach B."/>
        </authorList>
    </citation>
    <scope>NUCLEOTIDE SEQUENCE [LARGE SCALE GENOMIC DNA]</scope>
    <source>
        <strain evidence="16 17">DSM 1084</strain>
    </source>
</reference>
<feature type="domain" description="Methyl-accepting transducer" evidence="14">
    <location>
        <begin position="269"/>
        <end position="498"/>
    </location>
</feature>
<dbReference type="PANTHER" id="PTHR43531">
    <property type="entry name" value="PROTEIN ICFG"/>
    <property type="match status" value="1"/>
</dbReference>
<keyword evidence="2" id="KW-1003">Cell membrane</keyword>
<dbReference type="GO" id="GO:0005886">
    <property type="term" value="C:plasma membrane"/>
    <property type="evidence" value="ECO:0007669"/>
    <property type="project" value="UniProtKB-SubCell"/>
</dbReference>
<evidence type="ECO:0000256" key="10">
    <source>
        <dbReference type="ARBA" id="ARBA00029447"/>
    </source>
</evidence>
<feature type="domain" description="HAMP" evidence="15">
    <location>
        <begin position="212"/>
        <end position="264"/>
    </location>
</feature>
<feature type="transmembrane region" description="Helical" evidence="13">
    <location>
        <begin position="12"/>
        <end position="32"/>
    </location>
</feature>
<dbReference type="SMART" id="SM00283">
    <property type="entry name" value="MA"/>
    <property type="match status" value="1"/>
</dbReference>
<dbReference type="Proteomes" id="UP000293912">
    <property type="component" value="Chromosome"/>
</dbReference>
<keyword evidence="17" id="KW-1185">Reference proteome</keyword>
<keyword evidence="3" id="KW-0488">Methylation</keyword>
<gene>
    <name evidence="16" type="primary">tar1</name>
    <name evidence="16" type="ORF">HPF_12285</name>
</gene>
<name>A0A4P6X0E2_HYDPS</name>
<evidence type="ECO:0000259" key="15">
    <source>
        <dbReference type="PROSITE" id="PS50885"/>
    </source>
</evidence>
<keyword evidence="7 13" id="KW-1133">Transmembrane helix</keyword>
<keyword evidence="9 11" id="KW-0807">Transducer</keyword>
<dbReference type="Gene3D" id="1.10.287.950">
    <property type="entry name" value="Methyl-accepting chemotaxis protein"/>
    <property type="match status" value="1"/>
</dbReference>
<dbReference type="GO" id="GO:0006935">
    <property type="term" value="P:chemotaxis"/>
    <property type="evidence" value="ECO:0007669"/>
    <property type="project" value="UniProtKB-KW"/>
</dbReference>
<dbReference type="Pfam" id="PF00672">
    <property type="entry name" value="HAMP"/>
    <property type="match status" value="1"/>
</dbReference>
<dbReference type="CDD" id="cd06225">
    <property type="entry name" value="HAMP"/>
    <property type="match status" value="1"/>
</dbReference>
<evidence type="ECO:0000256" key="9">
    <source>
        <dbReference type="ARBA" id="ARBA00023224"/>
    </source>
</evidence>
<evidence type="ECO:0000313" key="17">
    <source>
        <dbReference type="Proteomes" id="UP000293912"/>
    </source>
</evidence>
<sequence>MNQFKISTRLIVLIGSMAVLLIAIGLTGLLGISRSNAALQTVYADRTVPMGQIAEIQQLLLRNRLAIVNSLIDQQPQFTQANAADEVEANTARIGKVWANYMATYLTSEESALAKKFDEERSRFVQEGLRPAVAALRSSDMGETHRIVVEKIRPLFPPVATSIEALMQLQLDVAQQEYEQAVARYTVIRAVAIAAIAGGLLFSVLFGLALVRGITRSLKEAITATHAVSQGDLQHRIQVLGRDEVAQLLTALQNMQDNLTRVVSSVRQGAESVATASTQIAQGNTDLSARTESQASALEETAASMEELGSTVTQNADNARQANQLAQSASTVAVRGGEVVAQVVDTMKGINESSRRIADIVSVIDGIAFQTNILALNAAVEAAHAGEKGRGFAVVAVEVRNLAGRSAEAATEIKQLITDSVDRVEQGSTLVDQAGATMSEVVAAIRRVTDIMGEISAASSEQSTGVAQVGEAVTQMDQATQQNAALVEEMAAAASSLSQQAQDLVQTVAVFKLDQSASSGHAQTRPAAPWPARPATAIGSPDPVGRQSLASKPHALNAPTPAAVSRSSPDREVQGDGESF</sequence>
<protein>
    <submittedName>
        <fullName evidence="16">Methyl-accepting chemotaxis protein II</fullName>
    </submittedName>
</protein>
<dbReference type="AlphaFoldDB" id="A0A4P6X0E2"/>
<dbReference type="InterPro" id="IPR003660">
    <property type="entry name" value="HAMP_dom"/>
</dbReference>
<dbReference type="Pfam" id="PF02203">
    <property type="entry name" value="TarH"/>
    <property type="match status" value="1"/>
</dbReference>
<dbReference type="InterPro" id="IPR004090">
    <property type="entry name" value="Chemotax_Me-accpt_rcpt"/>
</dbReference>
<accession>A0A4P6X0E2</accession>
<keyword evidence="5" id="KW-0997">Cell inner membrane</keyword>
<dbReference type="EMBL" id="CP037867">
    <property type="protein sequence ID" value="QBM28469.1"/>
    <property type="molecule type" value="Genomic_DNA"/>
</dbReference>
<dbReference type="PRINTS" id="PR00260">
    <property type="entry name" value="CHEMTRNSDUCR"/>
</dbReference>
<evidence type="ECO:0000256" key="2">
    <source>
        <dbReference type="ARBA" id="ARBA00022475"/>
    </source>
</evidence>
<evidence type="ECO:0000256" key="12">
    <source>
        <dbReference type="SAM" id="MobiDB-lite"/>
    </source>
</evidence>
<dbReference type="InterPro" id="IPR004089">
    <property type="entry name" value="MCPsignal_dom"/>
</dbReference>
<dbReference type="GO" id="GO:0007165">
    <property type="term" value="P:signal transduction"/>
    <property type="evidence" value="ECO:0007669"/>
    <property type="project" value="UniProtKB-KW"/>
</dbReference>
<keyword evidence="4" id="KW-0145">Chemotaxis</keyword>
<dbReference type="PANTHER" id="PTHR43531:SF14">
    <property type="entry name" value="METHYL-ACCEPTING CHEMOTAXIS PROTEIN I-RELATED"/>
    <property type="match status" value="1"/>
</dbReference>
<evidence type="ECO:0000259" key="14">
    <source>
        <dbReference type="PROSITE" id="PS50111"/>
    </source>
</evidence>
<dbReference type="KEGG" id="hpse:HPF_12285"/>